<dbReference type="PANTHER" id="PTHR40069:SF1">
    <property type="entry name" value="YWBE PROTEIN"/>
    <property type="match status" value="1"/>
</dbReference>
<gene>
    <name evidence="2" type="ORF">BDZ85DRAFT_200084</name>
</gene>
<evidence type="ECO:0000313" key="2">
    <source>
        <dbReference type="EMBL" id="KAF2222348.1"/>
    </source>
</evidence>
<dbReference type="AlphaFoldDB" id="A0A6A6G9T1"/>
<feature type="compositionally biased region" description="Polar residues" evidence="1">
    <location>
        <begin position="28"/>
        <end position="46"/>
    </location>
</feature>
<organism evidence="2 3">
    <name type="scientific">Elsinoe ampelina</name>
    <dbReference type="NCBI Taxonomy" id="302913"/>
    <lineage>
        <taxon>Eukaryota</taxon>
        <taxon>Fungi</taxon>
        <taxon>Dikarya</taxon>
        <taxon>Ascomycota</taxon>
        <taxon>Pezizomycotina</taxon>
        <taxon>Dothideomycetes</taxon>
        <taxon>Dothideomycetidae</taxon>
        <taxon>Myriangiales</taxon>
        <taxon>Elsinoaceae</taxon>
        <taxon>Elsinoe</taxon>
    </lineage>
</organism>
<proteinExistence type="predicted"/>
<accession>A0A6A6G9T1</accession>
<keyword evidence="3" id="KW-1185">Reference proteome</keyword>
<dbReference type="Proteomes" id="UP000799538">
    <property type="component" value="Unassembled WGS sequence"/>
</dbReference>
<dbReference type="PANTHER" id="PTHR40069">
    <property type="entry name" value="YWBE PROTEIN"/>
    <property type="match status" value="1"/>
</dbReference>
<evidence type="ECO:0000313" key="3">
    <source>
        <dbReference type="Proteomes" id="UP000799538"/>
    </source>
</evidence>
<sequence length="223" mass="24363">MNTSILLSRHIRAARYLQLPFTLRAPTASYSTTRDTPRTMTAPISSHQRRGNRRFGPGNPRQGSVLSSVPSSNQVIPGAAVSIVLKLDQPTGREVPGVVQDVLTRHDHPRGIKVRLTDGRVGRVQRMVSGSIAPSTTTSSLETNGIEPLKYRDIRLDDEPEAPPTTNDLSAYIKPAKQKKRKGQVAKVPDDDDPLENEVSCPVCGDFKGDEAAVAHHVQSLFE</sequence>
<evidence type="ECO:0000256" key="1">
    <source>
        <dbReference type="SAM" id="MobiDB-lite"/>
    </source>
</evidence>
<protein>
    <submittedName>
        <fullName evidence="2">Uncharacterized protein</fullName>
    </submittedName>
</protein>
<dbReference type="Pfam" id="PF09962">
    <property type="entry name" value="DUF2196"/>
    <property type="match status" value="1"/>
</dbReference>
<dbReference type="InterPro" id="IPR019240">
    <property type="entry name" value="DUF2196"/>
</dbReference>
<feature type="region of interest" description="Disordered" evidence="1">
    <location>
        <begin position="28"/>
        <end position="71"/>
    </location>
</feature>
<feature type="region of interest" description="Disordered" evidence="1">
    <location>
        <begin position="176"/>
        <end position="197"/>
    </location>
</feature>
<name>A0A6A6G9T1_9PEZI</name>
<dbReference type="EMBL" id="ML992508">
    <property type="protein sequence ID" value="KAF2222348.1"/>
    <property type="molecule type" value="Genomic_DNA"/>
</dbReference>
<dbReference type="NCBIfam" id="TIGR03833">
    <property type="entry name" value="YwbE family protein"/>
    <property type="match status" value="1"/>
</dbReference>
<feature type="compositionally biased region" description="Low complexity" evidence="1">
    <location>
        <begin position="54"/>
        <end position="63"/>
    </location>
</feature>
<dbReference type="OrthoDB" id="20105at2759"/>
<reference evidence="3" key="1">
    <citation type="journal article" date="2020" name="Stud. Mycol.">
        <title>101 Dothideomycetes genomes: A test case for predicting lifestyles and emergence of pathogens.</title>
        <authorList>
            <person name="Haridas S."/>
            <person name="Albert R."/>
            <person name="Binder M."/>
            <person name="Bloem J."/>
            <person name="LaButti K."/>
            <person name="Salamov A."/>
            <person name="Andreopoulos B."/>
            <person name="Baker S."/>
            <person name="Barry K."/>
            <person name="Bills G."/>
            <person name="Bluhm B."/>
            <person name="Cannon C."/>
            <person name="Castanera R."/>
            <person name="Culley D."/>
            <person name="Daum C."/>
            <person name="Ezra D."/>
            <person name="Gonzalez J."/>
            <person name="Henrissat B."/>
            <person name="Kuo A."/>
            <person name="Liang C."/>
            <person name="Lipzen A."/>
            <person name="Lutzoni F."/>
            <person name="Magnuson J."/>
            <person name="Mondo S."/>
            <person name="Nolan M."/>
            <person name="Ohm R."/>
            <person name="Pangilinan J."/>
            <person name="Park H.-J."/>
            <person name="Ramirez L."/>
            <person name="Alfaro M."/>
            <person name="Sun H."/>
            <person name="Tritt A."/>
            <person name="Yoshinaga Y."/>
            <person name="Zwiers L.-H."/>
            <person name="Turgeon B."/>
            <person name="Goodwin S."/>
            <person name="Spatafora J."/>
            <person name="Crous P."/>
            <person name="Grigoriev I."/>
        </authorList>
    </citation>
    <scope>NUCLEOTIDE SEQUENCE [LARGE SCALE GENOMIC DNA]</scope>
    <source>
        <strain evidence="3">CECT 20119</strain>
    </source>
</reference>